<dbReference type="InterPro" id="IPR011991">
    <property type="entry name" value="ArsR-like_HTH"/>
</dbReference>
<keyword evidence="3" id="KW-0804">Transcription</keyword>
<dbReference type="PRINTS" id="PR00778">
    <property type="entry name" value="HTHARSR"/>
</dbReference>
<dbReference type="SUPFAM" id="SSF46785">
    <property type="entry name" value="Winged helix' DNA-binding domain"/>
    <property type="match status" value="1"/>
</dbReference>
<evidence type="ECO:0000256" key="3">
    <source>
        <dbReference type="ARBA" id="ARBA00023163"/>
    </source>
</evidence>
<evidence type="ECO:0000256" key="1">
    <source>
        <dbReference type="ARBA" id="ARBA00023015"/>
    </source>
</evidence>
<dbReference type="Pfam" id="PF01022">
    <property type="entry name" value="HTH_5"/>
    <property type="match status" value="1"/>
</dbReference>
<dbReference type="PANTHER" id="PTHR43132:SF6">
    <property type="entry name" value="HTH-TYPE TRANSCRIPTIONAL REPRESSOR CZRA"/>
    <property type="match status" value="1"/>
</dbReference>
<evidence type="ECO:0000313" key="6">
    <source>
        <dbReference type="Proteomes" id="UP001056035"/>
    </source>
</evidence>
<gene>
    <name evidence="5" type="ORF">NBH00_23545</name>
</gene>
<evidence type="ECO:0000256" key="2">
    <source>
        <dbReference type="ARBA" id="ARBA00023125"/>
    </source>
</evidence>
<evidence type="ECO:0000313" key="5">
    <source>
        <dbReference type="EMBL" id="UTI64302.1"/>
    </source>
</evidence>
<organism evidence="5 6">
    <name type="scientific">Paraconexibacter antarcticus</name>
    <dbReference type="NCBI Taxonomy" id="2949664"/>
    <lineage>
        <taxon>Bacteria</taxon>
        <taxon>Bacillati</taxon>
        <taxon>Actinomycetota</taxon>
        <taxon>Thermoleophilia</taxon>
        <taxon>Solirubrobacterales</taxon>
        <taxon>Paraconexibacteraceae</taxon>
        <taxon>Paraconexibacter</taxon>
    </lineage>
</organism>
<dbReference type="PANTHER" id="PTHR43132">
    <property type="entry name" value="ARSENICAL RESISTANCE OPERON REPRESSOR ARSR-RELATED"/>
    <property type="match status" value="1"/>
</dbReference>
<dbReference type="Proteomes" id="UP001056035">
    <property type="component" value="Chromosome"/>
</dbReference>
<dbReference type="InterPro" id="IPR036390">
    <property type="entry name" value="WH_DNA-bd_sf"/>
</dbReference>
<dbReference type="Gene3D" id="1.10.10.10">
    <property type="entry name" value="Winged helix-like DNA-binding domain superfamily/Winged helix DNA-binding domain"/>
    <property type="match status" value="1"/>
</dbReference>
<dbReference type="EMBL" id="CP098502">
    <property type="protein sequence ID" value="UTI64302.1"/>
    <property type="molecule type" value="Genomic_DNA"/>
</dbReference>
<name>A0ABY5DUC3_9ACTN</name>
<keyword evidence="6" id="KW-1185">Reference proteome</keyword>
<evidence type="ECO:0000259" key="4">
    <source>
        <dbReference type="PROSITE" id="PS50987"/>
    </source>
</evidence>
<dbReference type="InterPro" id="IPR001845">
    <property type="entry name" value="HTH_ArsR_DNA-bd_dom"/>
</dbReference>
<dbReference type="RefSeq" id="WP_254571012.1">
    <property type="nucleotide sequence ID" value="NZ_CP098502.1"/>
</dbReference>
<accession>A0ABY5DUC3</accession>
<dbReference type="CDD" id="cd00090">
    <property type="entry name" value="HTH_ARSR"/>
    <property type="match status" value="1"/>
</dbReference>
<sequence length="122" mass="13058">MGHGHSDITRLLDDPGHARAVAENMQALATPSRLRIMARLHGGEASVSELADAVGMTASAVSQQLRVLRHLGLVVGERTGRQVVYTLHDDHVGELLTQAVAHVEHVRLGLAAQHRSAREAVA</sequence>
<dbReference type="NCBIfam" id="NF033788">
    <property type="entry name" value="HTH_metalloreg"/>
    <property type="match status" value="1"/>
</dbReference>
<dbReference type="SMART" id="SM00418">
    <property type="entry name" value="HTH_ARSR"/>
    <property type="match status" value="1"/>
</dbReference>
<reference evidence="5 6" key="1">
    <citation type="submission" date="2022-06" db="EMBL/GenBank/DDBJ databases">
        <title>Paraconexibacter antarcticus.</title>
        <authorList>
            <person name="Kim C.S."/>
        </authorList>
    </citation>
    <scope>NUCLEOTIDE SEQUENCE [LARGE SCALE GENOMIC DNA]</scope>
    <source>
        <strain evidence="5 6">02-257</strain>
    </source>
</reference>
<dbReference type="InterPro" id="IPR051011">
    <property type="entry name" value="Metal_resp_trans_reg"/>
</dbReference>
<proteinExistence type="predicted"/>
<dbReference type="PROSITE" id="PS50987">
    <property type="entry name" value="HTH_ARSR_2"/>
    <property type="match status" value="1"/>
</dbReference>
<protein>
    <submittedName>
        <fullName evidence="5">Metalloregulator ArsR/SmtB family transcription factor</fullName>
    </submittedName>
</protein>
<keyword evidence="2" id="KW-0238">DNA-binding</keyword>
<feature type="domain" description="HTH arsR-type" evidence="4">
    <location>
        <begin position="13"/>
        <end position="107"/>
    </location>
</feature>
<dbReference type="InterPro" id="IPR036388">
    <property type="entry name" value="WH-like_DNA-bd_sf"/>
</dbReference>
<keyword evidence="1" id="KW-0805">Transcription regulation</keyword>